<reference evidence="1" key="1">
    <citation type="submission" date="2024-06" db="EMBL/GenBank/DDBJ databases">
        <authorList>
            <person name="Wu L."/>
        </authorList>
    </citation>
    <scope>NUCLEOTIDE SEQUENCE</scope>
    <source>
        <strain evidence="1">W17</strain>
    </source>
</reference>
<dbReference type="RefSeq" id="WP_350404325.1">
    <property type="nucleotide sequence ID" value="NZ_CP158490.1"/>
</dbReference>
<evidence type="ECO:0000313" key="1">
    <source>
        <dbReference type="EMBL" id="XBY25705.1"/>
    </source>
</evidence>
<sequence>MSHKPLCDCNQGRLPCTCNPQRLVAQLQQDQKVAAQRIAVLENAYIRAGEREHNLRKQLYQAKQQLAERDALFGAYGDTLRPFLALMVRELKANSHKGDRDGWLGMTAATAFNEITHHHDKLGEALSALDYPQISEYAADVANCCMMLLDVMGLLSTSAEPADWCATMERPKSKCGCPDCGSSIVQYSEGASHE</sequence>
<accession>A0AAU7X2P1</accession>
<dbReference type="EMBL" id="CP158490">
    <property type="protein sequence ID" value="XBY25705.1"/>
    <property type="molecule type" value="Genomic_DNA"/>
</dbReference>
<protein>
    <recommendedName>
        <fullName evidence="2">Nucleotide exchange factor GrpE</fullName>
    </recommendedName>
</protein>
<gene>
    <name evidence="1" type="ORF">ABCR88_07695</name>
</gene>
<organism evidence="1">
    <name type="scientific">Pseudomonas sp. W17</name>
    <dbReference type="NCBI Taxonomy" id="3144407"/>
    <lineage>
        <taxon>Bacteria</taxon>
        <taxon>Pseudomonadati</taxon>
        <taxon>Pseudomonadota</taxon>
        <taxon>Gammaproteobacteria</taxon>
        <taxon>Pseudomonadales</taxon>
        <taxon>Pseudomonadaceae</taxon>
        <taxon>Pseudomonas</taxon>
    </lineage>
</organism>
<name>A0AAU7X2P1_9PSED</name>
<dbReference type="AlphaFoldDB" id="A0AAU7X2P1"/>
<evidence type="ECO:0008006" key="2">
    <source>
        <dbReference type="Google" id="ProtNLM"/>
    </source>
</evidence>
<proteinExistence type="predicted"/>